<dbReference type="EMBL" id="CADCXU010021670">
    <property type="protein sequence ID" value="CAB0009294.1"/>
    <property type="molecule type" value="Genomic_DNA"/>
</dbReference>
<evidence type="ECO:0000256" key="1">
    <source>
        <dbReference type="ARBA" id="ARBA00009495"/>
    </source>
</evidence>
<gene>
    <name evidence="2" type="ORF">NTEN_LOCUS14454</name>
</gene>
<dbReference type="AlphaFoldDB" id="A0A6H5GXC9"/>
<proteinExistence type="inferred from homology"/>
<protein>
    <recommendedName>
        <fullName evidence="4">XPG-I domain-containing protein</fullName>
    </recommendedName>
</protein>
<dbReference type="InterPro" id="IPR029060">
    <property type="entry name" value="PIN-like_dom_sf"/>
</dbReference>
<evidence type="ECO:0000313" key="3">
    <source>
        <dbReference type="Proteomes" id="UP000479000"/>
    </source>
</evidence>
<evidence type="ECO:0008006" key="4">
    <source>
        <dbReference type="Google" id="ProtNLM"/>
    </source>
</evidence>
<dbReference type="PANTHER" id="PTHR15976:SF17">
    <property type="entry name" value="CONSTITUTIVE COACTIVATOR OF PEROXISOME PROLIFERATOR-ACTIVATED RECEPTOR GAMMA"/>
    <property type="match status" value="1"/>
</dbReference>
<evidence type="ECO:0000313" key="2">
    <source>
        <dbReference type="EMBL" id="CAB0009294.1"/>
    </source>
</evidence>
<dbReference type="SUPFAM" id="SSF88723">
    <property type="entry name" value="PIN domain-like"/>
    <property type="match status" value="1"/>
</dbReference>
<dbReference type="OrthoDB" id="6354174at2759"/>
<dbReference type="InterPro" id="IPR026784">
    <property type="entry name" value="Coact_PPARg"/>
</dbReference>
<dbReference type="Proteomes" id="UP000479000">
    <property type="component" value="Unassembled WGS sequence"/>
</dbReference>
<reference evidence="2 3" key="1">
    <citation type="submission" date="2020-02" db="EMBL/GenBank/DDBJ databases">
        <authorList>
            <person name="Ferguson B K."/>
        </authorList>
    </citation>
    <scope>NUCLEOTIDE SEQUENCE [LARGE SCALE GENOMIC DNA]</scope>
</reference>
<dbReference type="GO" id="GO:0005634">
    <property type="term" value="C:nucleus"/>
    <property type="evidence" value="ECO:0007669"/>
    <property type="project" value="TreeGrafter"/>
</dbReference>
<accession>A0A6H5GXC9</accession>
<sequence length="274" mass="31149">MRRGSCGIGVGHIEVLPQNLGFTAVRALRRCGCEVIRSVGDCDLEIARYACDEKCLAVLASDSDFIIFPGNWQFWALDDLCLDKMTTMAFDKSQFALNLGIDVRHFPILASLLGNDVIERHHLSNKDYKTGYTPTQGDRYLLILYLCTPFENLDFNHLSPDDPPSDDENWNAVCRMMRKRHVEGNPLEIYGSAVKGLYTYPHSLEEYRQRDEKPLPPNQQVTLTLRRKIYGILLFEKPPKGGEHYVRELVVTGPKSLNRGFTPVSAIMPKSEIR</sequence>
<dbReference type="PANTHER" id="PTHR15976">
    <property type="entry name" value="CONSTITUTIVE COACTIVATOR OF PEROXISOME PROLIFERATOR-ACTIVATED RECEPTOR GAMMA"/>
    <property type="match status" value="1"/>
</dbReference>
<organism evidence="2 3">
    <name type="scientific">Nesidiocoris tenuis</name>
    <dbReference type="NCBI Taxonomy" id="355587"/>
    <lineage>
        <taxon>Eukaryota</taxon>
        <taxon>Metazoa</taxon>
        <taxon>Ecdysozoa</taxon>
        <taxon>Arthropoda</taxon>
        <taxon>Hexapoda</taxon>
        <taxon>Insecta</taxon>
        <taxon>Pterygota</taxon>
        <taxon>Neoptera</taxon>
        <taxon>Paraneoptera</taxon>
        <taxon>Hemiptera</taxon>
        <taxon>Heteroptera</taxon>
        <taxon>Panheteroptera</taxon>
        <taxon>Cimicomorpha</taxon>
        <taxon>Miridae</taxon>
        <taxon>Dicyphina</taxon>
        <taxon>Nesidiocoris</taxon>
    </lineage>
</organism>
<keyword evidence="3" id="KW-1185">Reference proteome</keyword>
<comment type="similarity">
    <text evidence="1">Belongs to the constitutive coactivator of PPAR-gamma family.</text>
</comment>
<name>A0A6H5GXC9_9HEMI</name>